<sequence length="380" mass="42894">MDVVVGLDGIHGKNRHPSTVSFSAVGTVVNSSVTTSTTASQLYPSPELSDLDCELNVYSPNVENVSTPSQGHQEQEQEQDPQTSSWSPLATFWTPPSSPSSPSLFYTPPETPDRLESNHGTSLSGSVSPAAATIGYQTSPYSSTNDNESVELPSRLHLRLSFPYDACPHYSFLDDLHDEPPYEPVDLNSLNPELDPNDDQYYVESPVYRYVQDSETDMIRDPRNAYWNRITPGASPMETPLPGLLPQLGSFHSDEESIHQNPATPGLSSPRTPLPRLRPCLPWLSVSDDHWMEDMDDEPPYFPVDRNALYQDVDPDDDRYYVDEPVYQYVRESDSEVNSIYHENDENMFDCMYDHDRFFFEQRSLSPGYVPSDPYSDKDL</sequence>
<evidence type="ECO:0000313" key="2">
    <source>
        <dbReference type="EMBL" id="GJJ71421.1"/>
    </source>
</evidence>
<keyword evidence="3" id="KW-1185">Reference proteome</keyword>
<comment type="caution">
    <text evidence="2">The sequence shown here is derived from an EMBL/GenBank/DDBJ whole genome shotgun (WGS) entry which is preliminary data.</text>
</comment>
<proteinExistence type="predicted"/>
<dbReference type="EMBL" id="BQFW01000005">
    <property type="protein sequence ID" value="GJJ71421.1"/>
    <property type="molecule type" value="Genomic_DNA"/>
</dbReference>
<protein>
    <submittedName>
        <fullName evidence="2">Uncharacterized protein</fullName>
    </submittedName>
</protein>
<evidence type="ECO:0000313" key="3">
    <source>
        <dbReference type="Proteomes" id="UP000827284"/>
    </source>
</evidence>
<feature type="compositionally biased region" description="Polar residues" evidence="1">
    <location>
        <begin position="118"/>
        <end position="127"/>
    </location>
</feature>
<evidence type="ECO:0000256" key="1">
    <source>
        <dbReference type="SAM" id="MobiDB-lite"/>
    </source>
</evidence>
<dbReference type="AlphaFoldDB" id="A0A9P3H797"/>
<feature type="region of interest" description="Disordered" evidence="1">
    <location>
        <begin position="61"/>
        <end position="128"/>
    </location>
</feature>
<reference evidence="2" key="1">
    <citation type="submission" date="2021-11" db="EMBL/GenBank/DDBJ databases">
        <authorList>
            <person name="Herlambang A."/>
            <person name="Guo Y."/>
            <person name="Takashima Y."/>
            <person name="Nishizawa T."/>
        </authorList>
    </citation>
    <scope>NUCLEOTIDE SEQUENCE</scope>
    <source>
        <strain evidence="2">E1425</strain>
    </source>
</reference>
<gene>
    <name evidence="2" type="ORF">EMPS_03771</name>
</gene>
<dbReference type="OrthoDB" id="2436485at2759"/>
<feature type="compositionally biased region" description="Polar residues" evidence="1">
    <location>
        <begin position="61"/>
        <end position="72"/>
    </location>
</feature>
<dbReference type="Proteomes" id="UP000827284">
    <property type="component" value="Unassembled WGS sequence"/>
</dbReference>
<name>A0A9P3H797_9FUNG</name>
<accession>A0A9P3H797</accession>
<reference evidence="2" key="2">
    <citation type="journal article" date="2022" name="Microbiol. Resour. Announc.">
        <title>Whole-Genome Sequence of Entomortierella parvispora E1425, a Mucoromycotan Fungus Associated with Burkholderiaceae-Related Endosymbiotic Bacteria.</title>
        <authorList>
            <person name="Herlambang A."/>
            <person name="Guo Y."/>
            <person name="Takashima Y."/>
            <person name="Narisawa K."/>
            <person name="Ohta H."/>
            <person name="Nishizawa T."/>
        </authorList>
    </citation>
    <scope>NUCLEOTIDE SEQUENCE</scope>
    <source>
        <strain evidence="2">E1425</strain>
    </source>
</reference>
<organism evidence="2 3">
    <name type="scientific">Entomortierella parvispora</name>
    <dbReference type="NCBI Taxonomy" id="205924"/>
    <lineage>
        <taxon>Eukaryota</taxon>
        <taxon>Fungi</taxon>
        <taxon>Fungi incertae sedis</taxon>
        <taxon>Mucoromycota</taxon>
        <taxon>Mortierellomycotina</taxon>
        <taxon>Mortierellomycetes</taxon>
        <taxon>Mortierellales</taxon>
        <taxon>Mortierellaceae</taxon>
        <taxon>Entomortierella</taxon>
    </lineage>
</organism>